<feature type="compositionally biased region" description="Basic and acidic residues" evidence="1">
    <location>
        <begin position="64"/>
        <end position="74"/>
    </location>
</feature>
<protein>
    <submittedName>
        <fullName evidence="3">Uncharacterized protein</fullName>
    </submittedName>
</protein>
<sequence length="147" mass="16356">MVTCPVSPSSVFPPLIRHRLSFSLLSARLFSLFSRLFFVRRHLKSRRQPRQSDCPEPSPSLGEKASRGKPDRLAKSQPKKRSTSQGSGIKKEKQRGQGTKKKVIFPRAILFSIWLRSISSPLRSGGVGGERGTKRGLEAGEEAEIDL</sequence>
<organism evidence="3 4">
    <name type="scientific">Pseudomicrostroma glucosiphilum</name>
    <dbReference type="NCBI Taxonomy" id="1684307"/>
    <lineage>
        <taxon>Eukaryota</taxon>
        <taxon>Fungi</taxon>
        <taxon>Dikarya</taxon>
        <taxon>Basidiomycota</taxon>
        <taxon>Ustilaginomycotina</taxon>
        <taxon>Exobasidiomycetes</taxon>
        <taxon>Microstromatales</taxon>
        <taxon>Microstromatales incertae sedis</taxon>
        <taxon>Pseudomicrostroma</taxon>
    </lineage>
</organism>
<dbReference type="EMBL" id="KZ819340">
    <property type="protein sequence ID" value="PWN17849.1"/>
    <property type="molecule type" value="Genomic_DNA"/>
</dbReference>
<reference evidence="3 4" key="1">
    <citation type="journal article" date="2018" name="Mol. Biol. Evol.">
        <title>Broad Genomic Sampling Reveals a Smut Pathogenic Ancestry of the Fungal Clade Ustilaginomycotina.</title>
        <authorList>
            <person name="Kijpornyongpan T."/>
            <person name="Mondo S.J."/>
            <person name="Barry K."/>
            <person name="Sandor L."/>
            <person name="Lee J."/>
            <person name="Lipzen A."/>
            <person name="Pangilinan J."/>
            <person name="LaButti K."/>
            <person name="Hainaut M."/>
            <person name="Henrissat B."/>
            <person name="Grigoriev I.V."/>
            <person name="Spatafora J.W."/>
            <person name="Aime M.C."/>
        </authorList>
    </citation>
    <scope>NUCLEOTIDE SEQUENCE [LARGE SCALE GENOMIC DNA]</scope>
    <source>
        <strain evidence="3 4">MCA 4718</strain>
    </source>
</reference>
<dbReference type="GeneID" id="37010908"/>
<keyword evidence="2" id="KW-0472">Membrane</keyword>
<keyword evidence="4" id="KW-1185">Reference proteome</keyword>
<feature type="region of interest" description="Disordered" evidence="1">
    <location>
        <begin position="120"/>
        <end position="147"/>
    </location>
</feature>
<keyword evidence="2" id="KW-0812">Transmembrane</keyword>
<keyword evidence="2" id="KW-1133">Transmembrane helix</keyword>
<feature type="region of interest" description="Disordered" evidence="1">
    <location>
        <begin position="44"/>
        <end position="101"/>
    </location>
</feature>
<feature type="transmembrane region" description="Helical" evidence="2">
    <location>
        <begin position="20"/>
        <end position="38"/>
    </location>
</feature>
<evidence type="ECO:0000313" key="4">
    <source>
        <dbReference type="Proteomes" id="UP000245942"/>
    </source>
</evidence>
<dbReference type="AlphaFoldDB" id="A0A316TWM7"/>
<evidence type="ECO:0000313" key="3">
    <source>
        <dbReference type="EMBL" id="PWN17849.1"/>
    </source>
</evidence>
<accession>A0A316TWM7</accession>
<proteinExistence type="predicted"/>
<dbReference type="Proteomes" id="UP000245942">
    <property type="component" value="Unassembled WGS sequence"/>
</dbReference>
<gene>
    <name evidence="3" type="ORF">BCV69DRAFT_125173</name>
</gene>
<evidence type="ECO:0000256" key="1">
    <source>
        <dbReference type="SAM" id="MobiDB-lite"/>
    </source>
</evidence>
<name>A0A316TWM7_9BASI</name>
<dbReference type="RefSeq" id="XP_025345009.1">
    <property type="nucleotide sequence ID" value="XM_025489174.1"/>
</dbReference>
<evidence type="ECO:0000256" key="2">
    <source>
        <dbReference type="SAM" id="Phobius"/>
    </source>
</evidence>